<evidence type="ECO:0000313" key="5">
    <source>
        <dbReference type="Proteomes" id="UP000177659"/>
    </source>
</evidence>
<dbReference type="InterPro" id="IPR029026">
    <property type="entry name" value="tRNA_m1G_MTases_N"/>
</dbReference>
<dbReference type="Gene3D" id="3.40.1280.10">
    <property type="match status" value="1"/>
</dbReference>
<sequence length="155" mass="17011">MRERVVILHNIRSTHNVGSIFRTADAAGISKIFLTGYTPAPLDRFLREAKSIAKVALGAEKTVPWEKVLNLGALLNRLKKDGYSIVAVEQSKRSKDYRTWKGRGKAALIFGNEVRGLSSAVLQHSNLCIEIPMQGSKESLNVSVAAGIILFHQAL</sequence>
<dbReference type="EMBL" id="MFLC01000038">
    <property type="protein sequence ID" value="OGG54446.1"/>
    <property type="molecule type" value="Genomic_DNA"/>
</dbReference>
<evidence type="ECO:0000259" key="3">
    <source>
        <dbReference type="Pfam" id="PF00588"/>
    </source>
</evidence>
<evidence type="ECO:0000256" key="2">
    <source>
        <dbReference type="ARBA" id="ARBA00022679"/>
    </source>
</evidence>
<comment type="caution">
    <text evidence="4">The sequence shown here is derived from an EMBL/GenBank/DDBJ whole genome shotgun (WGS) entry which is preliminary data.</text>
</comment>
<protein>
    <recommendedName>
        <fullName evidence="3">tRNA/rRNA methyltransferase SpoU type domain-containing protein</fullName>
    </recommendedName>
</protein>
<dbReference type="GO" id="GO:0003723">
    <property type="term" value="F:RNA binding"/>
    <property type="evidence" value="ECO:0007669"/>
    <property type="project" value="InterPro"/>
</dbReference>
<dbReference type="InterPro" id="IPR001537">
    <property type="entry name" value="SpoU_MeTrfase"/>
</dbReference>
<proteinExistence type="predicted"/>
<reference evidence="4 5" key="1">
    <citation type="journal article" date="2016" name="Nat. Commun.">
        <title>Thousands of microbial genomes shed light on interconnected biogeochemical processes in an aquifer system.</title>
        <authorList>
            <person name="Anantharaman K."/>
            <person name="Brown C.T."/>
            <person name="Hug L.A."/>
            <person name="Sharon I."/>
            <person name="Castelle C.J."/>
            <person name="Probst A.J."/>
            <person name="Thomas B.C."/>
            <person name="Singh A."/>
            <person name="Wilkins M.J."/>
            <person name="Karaoz U."/>
            <person name="Brodie E.L."/>
            <person name="Williams K.H."/>
            <person name="Hubbard S.S."/>
            <person name="Banfield J.F."/>
        </authorList>
    </citation>
    <scope>NUCLEOTIDE SEQUENCE [LARGE SCALE GENOMIC DNA]</scope>
</reference>
<dbReference type="GO" id="GO:0032259">
    <property type="term" value="P:methylation"/>
    <property type="evidence" value="ECO:0007669"/>
    <property type="project" value="UniProtKB-KW"/>
</dbReference>
<accession>A0A1F6CZ48</accession>
<keyword evidence="2" id="KW-0808">Transferase</keyword>
<dbReference type="SUPFAM" id="SSF75217">
    <property type="entry name" value="alpha/beta knot"/>
    <property type="match status" value="1"/>
</dbReference>
<gene>
    <name evidence="4" type="ORF">A3D62_01980</name>
</gene>
<evidence type="ECO:0000313" key="4">
    <source>
        <dbReference type="EMBL" id="OGG54446.1"/>
    </source>
</evidence>
<dbReference type="Pfam" id="PF00588">
    <property type="entry name" value="SpoU_methylase"/>
    <property type="match status" value="1"/>
</dbReference>
<keyword evidence="1" id="KW-0489">Methyltransferase</keyword>
<dbReference type="AlphaFoldDB" id="A0A1F6CZ48"/>
<dbReference type="GO" id="GO:0008173">
    <property type="term" value="F:RNA methyltransferase activity"/>
    <property type="evidence" value="ECO:0007669"/>
    <property type="project" value="InterPro"/>
</dbReference>
<dbReference type="PANTHER" id="PTHR46429">
    <property type="entry name" value="23S RRNA (GUANOSINE-2'-O-)-METHYLTRANSFERASE RLMB"/>
    <property type="match status" value="1"/>
</dbReference>
<dbReference type="InterPro" id="IPR004441">
    <property type="entry name" value="rRNA_MeTrfase_TrmH"/>
</dbReference>
<dbReference type="GO" id="GO:0006396">
    <property type="term" value="P:RNA processing"/>
    <property type="evidence" value="ECO:0007669"/>
    <property type="project" value="InterPro"/>
</dbReference>
<dbReference type="GO" id="GO:0005829">
    <property type="term" value="C:cytosol"/>
    <property type="evidence" value="ECO:0007669"/>
    <property type="project" value="TreeGrafter"/>
</dbReference>
<dbReference type="Proteomes" id="UP000177659">
    <property type="component" value="Unassembled WGS sequence"/>
</dbReference>
<dbReference type="PANTHER" id="PTHR46429:SF1">
    <property type="entry name" value="23S RRNA (GUANOSINE-2'-O-)-METHYLTRANSFERASE RLMB"/>
    <property type="match status" value="1"/>
</dbReference>
<name>A0A1F6CZ48_9BACT</name>
<organism evidence="4 5">
    <name type="scientific">Candidatus Kaiserbacteria bacterium RIFCSPHIGHO2_02_FULL_49_11</name>
    <dbReference type="NCBI Taxonomy" id="1798489"/>
    <lineage>
        <taxon>Bacteria</taxon>
        <taxon>Candidatus Kaiseribacteriota</taxon>
    </lineage>
</organism>
<feature type="domain" description="tRNA/rRNA methyltransferase SpoU type" evidence="3">
    <location>
        <begin position="5"/>
        <end position="151"/>
    </location>
</feature>
<dbReference type="InterPro" id="IPR029028">
    <property type="entry name" value="Alpha/beta_knot_MTases"/>
</dbReference>
<evidence type="ECO:0000256" key="1">
    <source>
        <dbReference type="ARBA" id="ARBA00022603"/>
    </source>
</evidence>